<dbReference type="AlphaFoldDB" id="A0A378RNH6"/>
<name>A0A378RNH6_MYROD</name>
<evidence type="ECO:0000256" key="1">
    <source>
        <dbReference type="SAM" id="Phobius"/>
    </source>
</evidence>
<gene>
    <name evidence="2" type="ORF">NCTC11179_02153</name>
</gene>
<keyword evidence="1" id="KW-0472">Membrane</keyword>
<protein>
    <submittedName>
        <fullName evidence="2">Uncharacterized protein</fullName>
    </submittedName>
</protein>
<organism evidence="2 3">
    <name type="scientific">Myroides odoratus</name>
    <name type="common">Flavobacterium odoratum</name>
    <dbReference type="NCBI Taxonomy" id="256"/>
    <lineage>
        <taxon>Bacteria</taxon>
        <taxon>Pseudomonadati</taxon>
        <taxon>Bacteroidota</taxon>
        <taxon>Flavobacteriia</taxon>
        <taxon>Flavobacteriales</taxon>
        <taxon>Flavobacteriaceae</taxon>
        <taxon>Myroides</taxon>
    </lineage>
</organism>
<accession>A0A378RNH6</accession>
<dbReference type="EMBL" id="UGQL01000001">
    <property type="protein sequence ID" value="STZ28602.1"/>
    <property type="molecule type" value="Genomic_DNA"/>
</dbReference>
<dbReference type="Proteomes" id="UP000255024">
    <property type="component" value="Unassembled WGS sequence"/>
</dbReference>
<keyword evidence="1" id="KW-1133">Transmembrane helix</keyword>
<sequence>MLSNSLLEFLKDLKSDNFYPFTQDIDDDIYDFILELKNKQIVQIEDYQVSIINYEAIDQMINTQSLDCSDRQNHQQNQSKKTDKPSLTKKIISAIFLLAAIAGIISLILDITKSTE</sequence>
<dbReference type="RefSeq" id="WP_115091515.1">
    <property type="nucleotide sequence ID" value="NZ_CP068107.1"/>
</dbReference>
<reference evidence="2 3" key="1">
    <citation type="submission" date="2018-06" db="EMBL/GenBank/DDBJ databases">
        <authorList>
            <consortium name="Pathogen Informatics"/>
            <person name="Doyle S."/>
        </authorList>
    </citation>
    <scope>NUCLEOTIDE SEQUENCE [LARGE SCALE GENOMIC DNA]</scope>
    <source>
        <strain evidence="2 3">NCTC11179</strain>
    </source>
</reference>
<keyword evidence="3" id="KW-1185">Reference proteome</keyword>
<feature type="transmembrane region" description="Helical" evidence="1">
    <location>
        <begin position="91"/>
        <end position="109"/>
    </location>
</feature>
<evidence type="ECO:0000313" key="3">
    <source>
        <dbReference type="Proteomes" id="UP000255024"/>
    </source>
</evidence>
<keyword evidence="1" id="KW-0812">Transmembrane</keyword>
<proteinExistence type="predicted"/>
<evidence type="ECO:0000313" key="2">
    <source>
        <dbReference type="EMBL" id="STZ28602.1"/>
    </source>
</evidence>